<dbReference type="Proteomes" id="UP001251217">
    <property type="component" value="Unassembled WGS sequence"/>
</dbReference>
<dbReference type="PANTHER" id="PTHR43798">
    <property type="entry name" value="MONOACYLGLYCEROL LIPASE"/>
    <property type="match status" value="1"/>
</dbReference>
<protein>
    <submittedName>
        <fullName evidence="2">Pimeloyl-ACP methyl ester carboxylesterase</fullName>
    </submittedName>
</protein>
<evidence type="ECO:0000313" key="2">
    <source>
        <dbReference type="EMBL" id="MDR7172510.1"/>
    </source>
</evidence>
<dbReference type="SUPFAM" id="SSF53474">
    <property type="entry name" value="alpha/beta-Hydrolases"/>
    <property type="match status" value="1"/>
</dbReference>
<dbReference type="Pfam" id="PF00561">
    <property type="entry name" value="Abhydrolase_1"/>
    <property type="match status" value="1"/>
</dbReference>
<reference evidence="2 3" key="1">
    <citation type="submission" date="2023-07" db="EMBL/GenBank/DDBJ databases">
        <title>Sorghum-associated microbial communities from plants grown in Nebraska, USA.</title>
        <authorList>
            <person name="Schachtman D."/>
        </authorList>
    </citation>
    <scope>NUCLEOTIDE SEQUENCE [LARGE SCALE GENOMIC DNA]</scope>
    <source>
        <strain evidence="2 3">4272</strain>
    </source>
</reference>
<evidence type="ECO:0000313" key="3">
    <source>
        <dbReference type="Proteomes" id="UP001251217"/>
    </source>
</evidence>
<feature type="domain" description="AB hydrolase-1" evidence="1">
    <location>
        <begin position="87"/>
        <end position="218"/>
    </location>
</feature>
<accession>A0ABU1XPM7</accession>
<sequence>MAVGAADEDTGDEQMFTKKRFAQIIAAAAVVASLAACSSGTDAQAPAAPASAAGVGAGEHTALGPIKHINAGVLDTAYVEYGPENGPAVVLIHGWPYDPASYIDVGPRLAAQGYRVIVPYLRGYGPTRFLSPDTARNGEQAAVAHDVIALMDALHIDKAVFGGYDWGARTADVIAALWPQRVKALVAVSGYLITDVAANQQPLAPAAEAGWWYQYYFATDRGVLGYRRNVHDFDKYIWKTASPKWNFDDATYDRSAASFDNPDHVDVVISNYRWRLGLVPGEPQYAAEEATLAQGPAITVPTVTIGSDFDGANADGKSYRAKFTGKYEHRTLPGVGHDVPQEAPAAFAQAVIDADHL</sequence>
<name>A0ABU1XPM7_9NOCA</name>
<dbReference type="InterPro" id="IPR000639">
    <property type="entry name" value="Epox_hydrolase-like"/>
</dbReference>
<dbReference type="InterPro" id="IPR029058">
    <property type="entry name" value="AB_hydrolase_fold"/>
</dbReference>
<keyword evidence="3" id="KW-1185">Reference proteome</keyword>
<gene>
    <name evidence="2" type="ORF">J2W56_006275</name>
</gene>
<dbReference type="Gene3D" id="3.40.50.1820">
    <property type="entry name" value="alpha/beta hydrolase"/>
    <property type="match status" value="1"/>
</dbReference>
<organism evidence="2 3">
    <name type="scientific">Nocardia kruczakiae</name>
    <dbReference type="NCBI Taxonomy" id="261477"/>
    <lineage>
        <taxon>Bacteria</taxon>
        <taxon>Bacillati</taxon>
        <taxon>Actinomycetota</taxon>
        <taxon>Actinomycetes</taxon>
        <taxon>Mycobacteriales</taxon>
        <taxon>Nocardiaceae</taxon>
        <taxon>Nocardia</taxon>
    </lineage>
</organism>
<dbReference type="InterPro" id="IPR050266">
    <property type="entry name" value="AB_hydrolase_sf"/>
</dbReference>
<evidence type="ECO:0000259" key="1">
    <source>
        <dbReference type="Pfam" id="PF00561"/>
    </source>
</evidence>
<dbReference type="EMBL" id="JAVDWW010000013">
    <property type="protein sequence ID" value="MDR7172510.1"/>
    <property type="molecule type" value="Genomic_DNA"/>
</dbReference>
<dbReference type="PRINTS" id="PR00412">
    <property type="entry name" value="EPOXHYDRLASE"/>
</dbReference>
<dbReference type="PANTHER" id="PTHR43798:SF33">
    <property type="entry name" value="HYDROLASE, PUTATIVE (AFU_ORTHOLOGUE AFUA_2G14860)-RELATED"/>
    <property type="match status" value="1"/>
</dbReference>
<dbReference type="InterPro" id="IPR000073">
    <property type="entry name" value="AB_hydrolase_1"/>
</dbReference>
<proteinExistence type="predicted"/>
<comment type="caution">
    <text evidence="2">The sequence shown here is derived from an EMBL/GenBank/DDBJ whole genome shotgun (WGS) entry which is preliminary data.</text>
</comment>